<dbReference type="NCBIfam" id="NF006673">
    <property type="entry name" value="PRK09222.1"/>
    <property type="match status" value="1"/>
</dbReference>
<evidence type="ECO:0000256" key="17">
    <source>
        <dbReference type="ARBA" id="ARBA00031098"/>
    </source>
</evidence>
<evidence type="ECO:0000256" key="12">
    <source>
        <dbReference type="ARBA" id="ARBA00023002"/>
    </source>
</evidence>
<evidence type="ECO:0000313" key="20">
    <source>
        <dbReference type="EMBL" id="MCB8880944.1"/>
    </source>
</evidence>
<comment type="subunit">
    <text evidence="4">Homodimer.</text>
</comment>
<dbReference type="GO" id="GO:0006099">
    <property type="term" value="P:tricarboxylic acid cycle"/>
    <property type="evidence" value="ECO:0007669"/>
    <property type="project" value="UniProtKB-KW"/>
</dbReference>
<keyword evidence="8" id="KW-0816">Tricarboxylic acid cycle</keyword>
<dbReference type="Gene3D" id="3.40.718.10">
    <property type="entry name" value="Isopropylmalate Dehydrogenase"/>
    <property type="match status" value="1"/>
</dbReference>
<proteinExistence type="inferred from homology"/>
<dbReference type="InterPro" id="IPR046997">
    <property type="entry name" value="Isocitrate_DH_TT1725_C_sf"/>
</dbReference>
<evidence type="ECO:0000256" key="18">
    <source>
        <dbReference type="ARBA" id="ARBA00046127"/>
    </source>
</evidence>
<keyword evidence="21" id="KW-1185">Reference proteome</keyword>
<organism evidence="20 21">
    <name type="scientific">Acidisoma cellulosilyticum</name>
    <dbReference type="NCBI Taxonomy" id="2802395"/>
    <lineage>
        <taxon>Bacteria</taxon>
        <taxon>Pseudomonadati</taxon>
        <taxon>Pseudomonadota</taxon>
        <taxon>Alphaproteobacteria</taxon>
        <taxon>Acetobacterales</taxon>
        <taxon>Acidocellaceae</taxon>
        <taxon>Acidisoma</taxon>
    </lineage>
</organism>
<dbReference type="GO" id="GO:0004450">
    <property type="term" value="F:isocitrate dehydrogenase (NADP+) activity"/>
    <property type="evidence" value="ECO:0007669"/>
    <property type="project" value="UniProtKB-EC"/>
</dbReference>
<dbReference type="GO" id="GO:0006097">
    <property type="term" value="P:glyoxylate cycle"/>
    <property type="evidence" value="ECO:0007669"/>
    <property type="project" value="UniProtKB-KW"/>
</dbReference>
<dbReference type="PANTHER" id="PTHR11835:SF43">
    <property type="entry name" value="ISOPROPYLMALATE DEHYDROGENASE-LIKE DOMAIN-CONTAINING PROTEIN"/>
    <property type="match status" value="1"/>
</dbReference>
<name>A0A963Z1S1_9PROT</name>
<dbReference type="PROSITE" id="PS00470">
    <property type="entry name" value="IDH_IMDH"/>
    <property type="match status" value="1"/>
</dbReference>
<dbReference type="GO" id="GO:0051287">
    <property type="term" value="F:NAD binding"/>
    <property type="evidence" value="ECO:0007669"/>
    <property type="project" value="InterPro"/>
</dbReference>
<keyword evidence="7" id="KW-0329">Glyoxylate bypass</keyword>
<sequence>MSAHPPYSASSSGFHKTKVTAIPGDGIGPEVMGAVQRILAKAGAEIEWEEAEAGAEVFKRGIATGAPQETLDSIARTGIVLKGPLETPVGYGEKSANVTLRKFFELYGNIRPVRELPGIRTPFSGRGIDMVIVRENVEDLYTGIEHMQTAGAAQCLKLITEPGSERILRLAAALTLAEGRKKLTCATKANIMKFTEGMMKRVFERIMPEYPELEPAHMIIDNCAHQMVIAPEQFDVVVATNMNGDIISDLAAGLVGGLGVAPSSNIGDHAAMFEAVHGSAPQIAGRDLANPNALLLSAIMMLRHIGDFTAAEKVEQALLVTLEEGRNLTGDIAPKGTGVGTKAYTDQLIANLGRSSGYASRAYRPLTLPVWPEGVWHHPPQDRQVMGVDIFIETGAEPPALAASLQSAAEGSGLTLKMIENRGVQVWPAHSGKPFLVDLFRCRFMLDAPRETADGAIAQLLAAVGARHHWMHVEKLQRFDGKDGYTKAQGET</sequence>
<reference evidence="20 21" key="1">
    <citation type="journal article" date="2021" name="Microorganisms">
        <title>Acidisoma silvae sp. nov. and Acidisomacellulosilytica sp. nov., Two Acidophilic Bacteria Isolated from Decaying Wood, Hydrolyzing Cellulose and Producing Poly-3-hydroxybutyrate.</title>
        <authorList>
            <person name="Mieszkin S."/>
            <person name="Pouder E."/>
            <person name="Uroz S."/>
            <person name="Simon-Colin C."/>
            <person name="Alain K."/>
        </authorList>
    </citation>
    <scope>NUCLEOTIDE SEQUENCE [LARGE SCALE GENOMIC DNA]</scope>
    <source>
        <strain evidence="20 21">HW T5.17</strain>
    </source>
</reference>
<evidence type="ECO:0000256" key="9">
    <source>
        <dbReference type="ARBA" id="ARBA00022723"/>
    </source>
</evidence>
<dbReference type="EC" id="1.1.1.42" evidence="5"/>
<dbReference type="Pfam" id="PF18324">
    <property type="entry name" value="Isocitrate_DH_C_bact"/>
    <property type="match status" value="1"/>
</dbReference>
<evidence type="ECO:0000256" key="11">
    <source>
        <dbReference type="ARBA" id="ARBA00022857"/>
    </source>
</evidence>
<evidence type="ECO:0000256" key="15">
    <source>
        <dbReference type="ARBA" id="ARBA00029765"/>
    </source>
</evidence>
<evidence type="ECO:0000256" key="6">
    <source>
        <dbReference type="ARBA" id="ARBA00019562"/>
    </source>
</evidence>
<dbReference type="EMBL" id="JAESVA010000003">
    <property type="protein sequence ID" value="MCB8880944.1"/>
    <property type="molecule type" value="Genomic_DNA"/>
</dbReference>
<evidence type="ECO:0000256" key="1">
    <source>
        <dbReference type="ARBA" id="ARBA00001936"/>
    </source>
</evidence>
<dbReference type="Proteomes" id="UP000721844">
    <property type="component" value="Unassembled WGS sequence"/>
</dbReference>
<comment type="cofactor">
    <cofactor evidence="1">
        <name>Mn(2+)</name>
        <dbReference type="ChEBI" id="CHEBI:29035"/>
    </cofactor>
</comment>
<dbReference type="Pfam" id="PF00180">
    <property type="entry name" value="Iso_dh"/>
    <property type="match status" value="1"/>
</dbReference>
<comment type="cofactor">
    <cofactor evidence="2">
        <name>Mg(2+)</name>
        <dbReference type="ChEBI" id="CHEBI:18420"/>
    </cofactor>
</comment>
<protein>
    <recommendedName>
        <fullName evidence="6">Isocitrate dehydrogenase [NADP]</fullName>
        <ecNumber evidence="5">1.1.1.42</ecNumber>
    </recommendedName>
    <alternativeName>
        <fullName evidence="15">IDP</fullName>
    </alternativeName>
    <alternativeName>
        <fullName evidence="16">NADP(+)-specific ICDH</fullName>
    </alternativeName>
    <alternativeName>
        <fullName evidence="17">Oxalosuccinate decarboxylase</fullName>
    </alternativeName>
</protein>
<evidence type="ECO:0000313" key="21">
    <source>
        <dbReference type="Proteomes" id="UP000721844"/>
    </source>
</evidence>
<accession>A0A963Z1S1</accession>
<keyword evidence="10" id="KW-0460">Magnesium</keyword>
<evidence type="ECO:0000256" key="13">
    <source>
        <dbReference type="ARBA" id="ARBA00023211"/>
    </source>
</evidence>
<comment type="catalytic activity">
    <reaction evidence="14">
        <text>D-threo-isocitrate + NADP(+) = 2-oxoglutarate + CO2 + NADPH</text>
        <dbReference type="Rhea" id="RHEA:19629"/>
        <dbReference type="ChEBI" id="CHEBI:15562"/>
        <dbReference type="ChEBI" id="CHEBI:16526"/>
        <dbReference type="ChEBI" id="CHEBI:16810"/>
        <dbReference type="ChEBI" id="CHEBI:57783"/>
        <dbReference type="ChEBI" id="CHEBI:58349"/>
        <dbReference type="EC" id="1.1.1.42"/>
    </reaction>
</comment>
<dbReference type="InterPro" id="IPR024084">
    <property type="entry name" value="IsoPropMal-DH-like_dom"/>
</dbReference>
<dbReference type="GO" id="GO:0004449">
    <property type="term" value="F:isocitrate dehydrogenase (NAD+) activity"/>
    <property type="evidence" value="ECO:0007669"/>
    <property type="project" value="TreeGrafter"/>
</dbReference>
<evidence type="ECO:0000256" key="5">
    <source>
        <dbReference type="ARBA" id="ARBA00013013"/>
    </source>
</evidence>
<comment type="function">
    <text evidence="18">Catalyzes the oxidative decarboxylation of isocitrate to 2-oxoglutarate and carbon dioxide with the concomitant reduction of NADP(+).</text>
</comment>
<keyword evidence="11" id="KW-0521">NADP</keyword>
<dbReference type="GO" id="GO:0006102">
    <property type="term" value="P:isocitrate metabolic process"/>
    <property type="evidence" value="ECO:0007669"/>
    <property type="project" value="TreeGrafter"/>
</dbReference>
<dbReference type="PANTHER" id="PTHR11835">
    <property type="entry name" value="DECARBOXYLATING DEHYDROGENASES-ISOCITRATE, ISOPROPYLMALATE, TARTRATE"/>
    <property type="match status" value="1"/>
</dbReference>
<feature type="domain" description="Isopropylmalate dehydrogenase-like" evidence="19">
    <location>
        <begin position="18"/>
        <end position="348"/>
    </location>
</feature>
<comment type="similarity">
    <text evidence="3">Belongs to the isocitrate and isopropylmalate dehydrogenases family.</text>
</comment>
<keyword evidence="12 20" id="KW-0560">Oxidoreductase</keyword>
<evidence type="ECO:0000256" key="2">
    <source>
        <dbReference type="ARBA" id="ARBA00001946"/>
    </source>
</evidence>
<dbReference type="InterPro" id="IPR040978">
    <property type="entry name" value="Isocitrate_DH_TT1725_C"/>
</dbReference>
<keyword evidence="13" id="KW-0464">Manganese</keyword>
<keyword evidence="9" id="KW-0479">Metal-binding</keyword>
<evidence type="ECO:0000256" key="14">
    <source>
        <dbReference type="ARBA" id="ARBA00023554"/>
    </source>
</evidence>
<dbReference type="Gene3D" id="3.30.70.1570">
    <property type="match status" value="1"/>
</dbReference>
<evidence type="ECO:0000256" key="4">
    <source>
        <dbReference type="ARBA" id="ARBA00011738"/>
    </source>
</evidence>
<dbReference type="AlphaFoldDB" id="A0A963Z1S1"/>
<evidence type="ECO:0000259" key="19">
    <source>
        <dbReference type="SMART" id="SM01329"/>
    </source>
</evidence>
<dbReference type="SMART" id="SM01329">
    <property type="entry name" value="Iso_dh"/>
    <property type="match status" value="1"/>
</dbReference>
<evidence type="ECO:0000256" key="10">
    <source>
        <dbReference type="ARBA" id="ARBA00022842"/>
    </source>
</evidence>
<evidence type="ECO:0000256" key="3">
    <source>
        <dbReference type="ARBA" id="ARBA00007769"/>
    </source>
</evidence>
<evidence type="ECO:0000256" key="16">
    <source>
        <dbReference type="ARBA" id="ARBA00029990"/>
    </source>
</evidence>
<gene>
    <name evidence="20" type="ORF">ACELLULO517_11925</name>
</gene>
<dbReference type="GO" id="GO:0000287">
    <property type="term" value="F:magnesium ion binding"/>
    <property type="evidence" value="ECO:0007669"/>
    <property type="project" value="InterPro"/>
</dbReference>
<dbReference type="SUPFAM" id="SSF53659">
    <property type="entry name" value="Isocitrate/Isopropylmalate dehydrogenase-like"/>
    <property type="match status" value="1"/>
</dbReference>
<evidence type="ECO:0000256" key="7">
    <source>
        <dbReference type="ARBA" id="ARBA00022435"/>
    </source>
</evidence>
<comment type="caution">
    <text evidence="20">The sequence shown here is derived from an EMBL/GenBank/DDBJ whole genome shotgun (WGS) entry which is preliminary data.</text>
</comment>
<dbReference type="InterPro" id="IPR019818">
    <property type="entry name" value="IsoCit/isopropylmalate_DH_CS"/>
</dbReference>
<evidence type="ECO:0000256" key="8">
    <source>
        <dbReference type="ARBA" id="ARBA00022532"/>
    </source>
</evidence>